<dbReference type="InParanoid" id="A0A401GTD3"/>
<comment type="caution">
    <text evidence="3">The sequence shown here is derived from an EMBL/GenBank/DDBJ whole genome shotgun (WGS) entry which is preliminary data.</text>
</comment>
<evidence type="ECO:0000313" key="4">
    <source>
        <dbReference type="Proteomes" id="UP000287166"/>
    </source>
</evidence>
<dbReference type="SUPFAM" id="SSF56112">
    <property type="entry name" value="Protein kinase-like (PK-like)"/>
    <property type="match status" value="1"/>
</dbReference>
<dbReference type="EMBL" id="BFAD01000008">
    <property type="protein sequence ID" value="GBE85488.1"/>
    <property type="molecule type" value="Genomic_DNA"/>
</dbReference>
<name>A0A401GTD3_9APHY</name>
<dbReference type="InterPro" id="IPR000719">
    <property type="entry name" value="Prot_kinase_dom"/>
</dbReference>
<dbReference type="GeneID" id="38782405"/>
<gene>
    <name evidence="3" type="ORF">SCP_0800050</name>
</gene>
<keyword evidence="4" id="KW-1185">Reference proteome</keyword>
<feature type="region of interest" description="Disordered" evidence="1">
    <location>
        <begin position="350"/>
        <end position="377"/>
    </location>
</feature>
<dbReference type="Proteomes" id="UP000287166">
    <property type="component" value="Unassembled WGS sequence"/>
</dbReference>
<dbReference type="PANTHER" id="PTHR44167">
    <property type="entry name" value="OVARIAN-SPECIFIC SERINE/THREONINE-PROTEIN KINASE LOK-RELATED"/>
    <property type="match status" value="1"/>
</dbReference>
<organism evidence="3 4">
    <name type="scientific">Sparassis crispa</name>
    <dbReference type="NCBI Taxonomy" id="139825"/>
    <lineage>
        <taxon>Eukaryota</taxon>
        <taxon>Fungi</taxon>
        <taxon>Dikarya</taxon>
        <taxon>Basidiomycota</taxon>
        <taxon>Agaricomycotina</taxon>
        <taxon>Agaricomycetes</taxon>
        <taxon>Polyporales</taxon>
        <taxon>Sparassidaceae</taxon>
        <taxon>Sparassis</taxon>
    </lineage>
</organism>
<feature type="domain" description="Protein kinase" evidence="2">
    <location>
        <begin position="127"/>
        <end position="472"/>
    </location>
</feature>
<proteinExistence type="predicted"/>
<dbReference type="OrthoDB" id="3224178at2759"/>
<dbReference type="PANTHER" id="PTHR44167:SF30">
    <property type="entry name" value="PHOSPHORYLASE KINASE"/>
    <property type="match status" value="1"/>
</dbReference>
<dbReference type="RefSeq" id="XP_027616401.1">
    <property type="nucleotide sequence ID" value="XM_027760600.1"/>
</dbReference>
<evidence type="ECO:0000313" key="3">
    <source>
        <dbReference type="EMBL" id="GBE85488.1"/>
    </source>
</evidence>
<reference evidence="3 4" key="1">
    <citation type="journal article" date="2018" name="Sci. Rep.">
        <title>Genome sequence of the cauliflower mushroom Sparassis crispa (Hanabiratake) and its association with beneficial usage.</title>
        <authorList>
            <person name="Kiyama R."/>
            <person name="Furutani Y."/>
            <person name="Kawaguchi K."/>
            <person name="Nakanishi T."/>
        </authorList>
    </citation>
    <scope>NUCLEOTIDE SEQUENCE [LARGE SCALE GENOMIC DNA]</scope>
</reference>
<dbReference type="GO" id="GO:0005524">
    <property type="term" value="F:ATP binding"/>
    <property type="evidence" value="ECO:0007669"/>
    <property type="project" value="InterPro"/>
</dbReference>
<dbReference type="GO" id="GO:0044773">
    <property type="term" value="P:mitotic DNA damage checkpoint signaling"/>
    <property type="evidence" value="ECO:0007669"/>
    <property type="project" value="TreeGrafter"/>
</dbReference>
<dbReference type="GO" id="GO:0004674">
    <property type="term" value="F:protein serine/threonine kinase activity"/>
    <property type="evidence" value="ECO:0007669"/>
    <property type="project" value="TreeGrafter"/>
</dbReference>
<dbReference type="PROSITE" id="PS50011">
    <property type="entry name" value="PROTEIN_KINASE_DOM"/>
    <property type="match status" value="1"/>
</dbReference>
<dbReference type="SMART" id="SM00220">
    <property type="entry name" value="S_TKc"/>
    <property type="match status" value="1"/>
</dbReference>
<accession>A0A401GTD3</accession>
<evidence type="ECO:0000259" key="2">
    <source>
        <dbReference type="PROSITE" id="PS50011"/>
    </source>
</evidence>
<dbReference type="Gene3D" id="1.10.510.10">
    <property type="entry name" value="Transferase(Phosphotransferase) domain 1"/>
    <property type="match status" value="1"/>
</dbReference>
<sequence>MSGKVGIEEQLWGIHKEARASVSIFTVTESFTSFVFPTPSIGWSQLDLMGLIQSAQSHDNAQKCIPTTDATTPLPQRVGQYCTSAWGFAGILSFLIRWTPLRTLLDKPENVTDVSEEYAALPTSIELWKSKALDEDGFGWQWEILRPFFLRKGYDLYVSRGCHGLKAREDTDPAANSFDLYGVRENFSKKPLFASFHAEIWGARDRENRDVVIKPVSYGDNPSNELQILKYLNSDATCAEQMTATVPIIEFIEHSGWTFAVMPRWSDSTYPEFVNIGEVLDWAVQLIDAVAFLHRHNIAHLDISHENVLMNFWGVVPPSRNYGTLAPELRNGFPVKYAVIDFGHSVNFSADSDPQSRRGTWPVPREQSAPETKRRTPFDPFAADVYQTGRTIYGWCQKFEEDVPEVLAVLQDMTRRRPEYRPTAAESLAQMRAAEKTVLPATKVREVPISLLGEFSPVPSRRRMYIYGHSPY</sequence>
<dbReference type="GO" id="GO:0005634">
    <property type="term" value="C:nucleus"/>
    <property type="evidence" value="ECO:0007669"/>
    <property type="project" value="TreeGrafter"/>
</dbReference>
<evidence type="ECO:0000256" key="1">
    <source>
        <dbReference type="SAM" id="MobiDB-lite"/>
    </source>
</evidence>
<dbReference type="InterPro" id="IPR011009">
    <property type="entry name" value="Kinase-like_dom_sf"/>
</dbReference>
<dbReference type="AlphaFoldDB" id="A0A401GTD3"/>
<protein>
    <recommendedName>
        <fullName evidence="2">Protein kinase domain-containing protein</fullName>
    </recommendedName>
</protein>